<dbReference type="GO" id="GO:0016740">
    <property type="term" value="F:transferase activity"/>
    <property type="evidence" value="ECO:0007669"/>
    <property type="project" value="UniProtKB-KW"/>
</dbReference>
<dbReference type="InterPro" id="IPR011009">
    <property type="entry name" value="Kinase-like_dom_sf"/>
</dbReference>
<dbReference type="InterPro" id="IPR002575">
    <property type="entry name" value="Aminoglycoside_PTrfase"/>
</dbReference>
<accession>A0A244CQD8</accession>
<evidence type="ECO:0000313" key="2">
    <source>
        <dbReference type="EMBL" id="OUL57837.1"/>
    </source>
</evidence>
<gene>
    <name evidence="2" type="ORF">B1199_12340</name>
</gene>
<dbReference type="Pfam" id="PF01636">
    <property type="entry name" value="APH"/>
    <property type="match status" value="1"/>
</dbReference>
<protein>
    <submittedName>
        <fullName evidence="2">Phosphotransferase</fullName>
    </submittedName>
</protein>
<reference evidence="2 3" key="1">
    <citation type="submission" date="2017-02" db="EMBL/GenBank/DDBJ databases">
        <title>Pseudoalteromonas ulvae TC14 Genome.</title>
        <authorList>
            <person name="Molmeret M."/>
        </authorList>
    </citation>
    <scope>NUCLEOTIDE SEQUENCE [LARGE SCALE GENOMIC DNA]</scope>
    <source>
        <strain evidence="2">TC14</strain>
    </source>
</reference>
<sequence>MNQRFDALQQFVHANCMGAHFTLEPITGDASFRRYYRLISAEQCGIVMDSDPSRVNNQPFVEYNQVFVEQGLRLPHILSADEAHGFFLLEDLGQTHLADLVNEPQIIKYYQQLIDLIPLIAKTPAVNSMKRYDTDFVNVELTIFKEWLVETFLEMALSHDEYEMWQAVTSLLTDNLLKQPQVTVHRDYHSRNLMFCQQQWVVIDYQDAVTGPVTYDLVSLLRDCYHQLPAEQFEVLFDYGYQALTSVGLLDGASKVEFTRWFDLVGLQRHLKAAGIFTRLAQRDHKPGYLSAILPTMSYITEISARYIELSALHQWLVKHIIPKLQEQL</sequence>
<organism evidence="2 3">
    <name type="scientific">Pseudoalteromonas ulvae</name>
    <dbReference type="NCBI Taxonomy" id="107327"/>
    <lineage>
        <taxon>Bacteria</taxon>
        <taxon>Pseudomonadati</taxon>
        <taxon>Pseudomonadota</taxon>
        <taxon>Gammaproteobacteria</taxon>
        <taxon>Alteromonadales</taxon>
        <taxon>Pseudoalteromonadaceae</taxon>
        <taxon>Pseudoalteromonas</taxon>
    </lineage>
</organism>
<feature type="domain" description="Aminoglycoside phosphotransferase" evidence="1">
    <location>
        <begin position="22"/>
        <end position="240"/>
    </location>
</feature>
<evidence type="ECO:0000313" key="3">
    <source>
        <dbReference type="Proteomes" id="UP000194841"/>
    </source>
</evidence>
<name>A0A244CQD8_PSEDV</name>
<dbReference type="EMBL" id="MWPV01000003">
    <property type="protein sequence ID" value="OUL57837.1"/>
    <property type="molecule type" value="Genomic_DNA"/>
</dbReference>
<keyword evidence="2" id="KW-0808">Transferase</keyword>
<comment type="caution">
    <text evidence="2">The sequence shown here is derived from an EMBL/GenBank/DDBJ whole genome shotgun (WGS) entry which is preliminary data.</text>
</comment>
<dbReference type="Gene3D" id="3.30.200.20">
    <property type="entry name" value="Phosphorylase Kinase, domain 1"/>
    <property type="match status" value="1"/>
</dbReference>
<dbReference type="Proteomes" id="UP000194841">
    <property type="component" value="Unassembled WGS sequence"/>
</dbReference>
<dbReference type="AlphaFoldDB" id="A0A244CQD8"/>
<keyword evidence="3" id="KW-1185">Reference proteome</keyword>
<proteinExistence type="predicted"/>
<dbReference type="OrthoDB" id="9809275at2"/>
<evidence type="ECO:0000259" key="1">
    <source>
        <dbReference type="Pfam" id="PF01636"/>
    </source>
</evidence>
<dbReference type="SUPFAM" id="SSF56112">
    <property type="entry name" value="Protein kinase-like (PK-like)"/>
    <property type="match status" value="1"/>
</dbReference>
<dbReference type="RefSeq" id="WP_086744418.1">
    <property type="nucleotide sequence ID" value="NZ_MWPV01000003.1"/>
</dbReference>
<dbReference type="Gene3D" id="3.90.1200.10">
    <property type="match status" value="1"/>
</dbReference>